<name>A0A7D9DK60_PARCT</name>
<gene>
    <name evidence="1" type="ORF">PACLA_8A087994</name>
</gene>
<dbReference type="Gene3D" id="3.30.420.10">
    <property type="entry name" value="Ribonuclease H-like superfamily/Ribonuclease H"/>
    <property type="match status" value="1"/>
</dbReference>
<dbReference type="PROSITE" id="PS50024">
    <property type="entry name" value="SEA"/>
    <property type="match status" value="1"/>
</dbReference>
<dbReference type="SUPFAM" id="SSF53098">
    <property type="entry name" value="Ribonuclease H-like"/>
    <property type="match status" value="1"/>
</dbReference>
<organism evidence="1 2">
    <name type="scientific">Paramuricea clavata</name>
    <name type="common">Red gorgonian</name>
    <name type="synonym">Violescent sea-whip</name>
    <dbReference type="NCBI Taxonomy" id="317549"/>
    <lineage>
        <taxon>Eukaryota</taxon>
        <taxon>Metazoa</taxon>
        <taxon>Cnidaria</taxon>
        <taxon>Anthozoa</taxon>
        <taxon>Octocorallia</taxon>
        <taxon>Malacalcyonacea</taxon>
        <taxon>Plexauridae</taxon>
        <taxon>Paramuricea</taxon>
    </lineage>
</organism>
<dbReference type="AlphaFoldDB" id="A0A7D9DK60"/>
<dbReference type="EMBL" id="CACRXK020001072">
    <property type="protein sequence ID" value="CAB3986787.1"/>
    <property type="molecule type" value="Genomic_DNA"/>
</dbReference>
<proteinExistence type="predicted"/>
<dbReference type="Proteomes" id="UP001152795">
    <property type="component" value="Unassembled WGS sequence"/>
</dbReference>
<dbReference type="InterPro" id="IPR036397">
    <property type="entry name" value="RNaseH_sf"/>
</dbReference>
<dbReference type="GO" id="GO:0015074">
    <property type="term" value="P:DNA integration"/>
    <property type="evidence" value="ECO:0007669"/>
    <property type="project" value="InterPro"/>
</dbReference>
<evidence type="ECO:0000313" key="2">
    <source>
        <dbReference type="Proteomes" id="UP001152795"/>
    </source>
</evidence>
<sequence>MLTANLIVVITLATLALYSTNIVTSAVSDSECVGVPQICSDILWNVTANATLAGRDDTFQQINSTLKAIREANVQKECLSAIQRLMCINATRDCNNNTNSSTSLIQQSCMVVDQNCTQSEVVARTYSSRFCPQNNSSMSNNSECLKVTLANTGYCPYNDTYKIAAENIREFLRKASVESDKLRAAAPIANIPNGTCLTEYKRIKCKTFVSTCSGSSNITKESCEQKLQCLSSNVFFNKTRLCSNFPSKPLPTVPTTQGQVVTSTTPYNFNMGINTTVTIRLNTQFNSQYSNKSSSVYKSFANDVTTGLAFAYKDITGYEGVFVVELTCQQKVAVKHTVVTSSAPNVKVMEARLILANITNGYLKGKVVEANKACVDANGNSDSGDEHTDSSNWVYMIVFVCITALLLLAMVLCHQSNRYPVVSYCSSTAFSCVKPIIDSWFSTFGTLKELKSDRGPPFNGHEFSAYAHERGFIHKPMKPRHPRGNCETEKFMQNGKVHSSSCLGEKCDLEYCQITQKHLNVIAILKSDKMMPKWYHDKRRNVRMSGIAVGDRIILKNKRTDPLSPIPGKVIKTRGNAVTARFDDGKVFMRDKSHQFKILRERSCVERRERVR</sequence>
<evidence type="ECO:0000313" key="1">
    <source>
        <dbReference type="EMBL" id="CAB3986787.1"/>
    </source>
</evidence>
<dbReference type="InterPro" id="IPR000082">
    <property type="entry name" value="SEA_dom"/>
</dbReference>
<dbReference type="InterPro" id="IPR001584">
    <property type="entry name" value="Integrase_cat-core"/>
</dbReference>
<dbReference type="PROSITE" id="PS50994">
    <property type="entry name" value="INTEGRASE"/>
    <property type="match status" value="1"/>
</dbReference>
<dbReference type="OrthoDB" id="5989757at2759"/>
<reference evidence="1" key="1">
    <citation type="submission" date="2020-04" db="EMBL/GenBank/DDBJ databases">
        <authorList>
            <person name="Alioto T."/>
            <person name="Alioto T."/>
            <person name="Gomez Garrido J."/>
        </authorList>
    </citation>
    <scope>NUCLEOTIDE SEQUENCE</scope>
    <source>
        <strain evidence="1">A484AB</strain>
    </source>
</reference>
<protein>
    <submittedName>
        <fullName evidence="1">Retrovirus-related Pol poly from transposon gypsy, partial</fullName>
    </submittedName>
</protein>
<keyword evidence="2" id="KW-1185">Reference proteome</keyword>
<comment type="caution">
    <text evidence="1">The sequence shown here is derived from an EMBL/GenBank/DDBJ whole genome shotgun (WGS) entry which is preliminary data.</text>
</comment>
<accession>A0A7D9DK60</accession>
<dbReference type="GO" id="GO:0003676">
    <property type="term" value="F:nucleic acid binding"/>
    <property type="evidence" value="ECO:0007669"/>
    <property type="project" value="InterPro"/>
</dbReference>
<dbReference type="InterPro" id="IPR012337">
    <property type="entry name" value="RNaseH-like_sf"/>
</dbReference>